<gene>
    <name evidence="1" type="ORF">HK415_14930</name>
</gene>
<dbReference type="EMBL" id="JABFCS010000001">
    <property type="protein sequence ID" value="NNU44174.1"/>
    <property type="molecule type" value="Genomic_DNA"/>
</dbReference>
<comment type="caution">
    <text evidence="1">The sequence shown here is derived from an EMBL/GenBank/DDBJ whole genome shotgun (WGS) entry which is preliminary data.</text>
</comment>
<dbReference type="AlphaFoldDB" id="A0A849KCG7"/>
<organism evidence="1 2">
    <name type="scientific">Ramlibacter montanisoli</name>
    <dbReference type="NCBI Taxonomy" id="2732512"/>
    <lineage>
        <taxon>Bacteria</taxon>
        <taxon>Pseudomonadati</taxon>
        <taxon>Pseudomonadota</taxon>
        <taxon>Betaproteobacteria</taxon>
        <taxon>Burkholderiales</taxon>
        <taxon>Comamonadaceae</taxon>
        <taxon>Ramlibacter</taxon>
    </lineage>
</organism>
<keyword evidence="2" id="KW-1185">Reference proteome</keyword>
<proteinExistence type="predicted"/>
<evidence type="ECO:0000313" key="1">
    <source>
        <dbReference type="EMBL" id="NNU44174.1"/>
    </source>
</evidence>
<name>A0A849KCG7_9BURK</name>
<sequence length="115" mass="12612">MHFPTPSSVPLSSPTRRHHPVLLHEAAEESPTFARLAQLVRESGERLRAIESSIPAPLRASIRPGPIEGTTWCLLVDSAAAAAKLRQLLPLLQQKLCSHGWEVTSIRLKLGSHKT</sequence>
<evidence type="ECO:0000313" key="2">
    <source>
        <dbReference type="Proteomes" id="UP000552954"/>
    </source>
</evidence>
<accession>A0A849KCG7</accession>
<reference evidence="1 2" key="1">
    <citation type="submission" date="2020-05" db="EMBL/GenBank/DDBJ databases">
        <authorList>
            <person name="Khan S.A."/>
            <person name="Jeon C.O."/>
            <person name="Chun B.H."/>
        </authorList>
    </citation>
    <scope>NUCLEOTIDE SEQUENCE [LARGE SCALE GENOMIC DNA]</scope>
    <source>
        <strain evidence="1 2">B156</strain>
    </source>
</reference>
<dbReference type="Proteomes" id="UP000552954">
    <property type="component" value="Unassembled WGS sequence"/>
</dbReference>
<protein>
    <submittedName>
        <fullName evidence="1">DUF721 domain-containing protein</fullName>
    </submittedName>
</protein>
<reference evidence="1 2" key="2">
    <citation type="submission" date="2020-06" db="EMBL/GenBank/DDBJ databases">
        <title>Ramlibacter rhizophilus sp. nov., isolated from rhizosphere soil of national flower Mugunghwa from South Korea.</title>
        <authorList>
            <person name="Zheng-Fei Y."/>
            <person name="Huan T."/>
        </authorList>
    </citation>
    <scope>NUCLEOTIDE SEQUENCE [LARGE SCALE GENOMIC DNA]</scope>
    <source>
        <strain evidence="1 2">B156</strain>
    </source>
</reference>